<sequence>MTTEPLGKPALEASPSFGGASASASVDENEPASDASNSASRHDFSAHQVSPSEAEEKNADDEDDDDDDSGDEFEFTFAVRDADAFPSVTADEIFSGGRIIPTYPVFNRDLLLPLSAADEPTITEKDQADQIPFGRLQIVTGAESSTEEPAAAGEHFPGGADRCKKSASTGSSMQWRLRDMVGRSHSDGKEKFVFLEASAKKNITSPNTARAAAAGGKGAKEGGRLAEVDAVTGHRRFHGKGTSEKAVKGPRRSFLPYRQQLLGLFAPVNGLRRSHHPF</sequence>
<dbReference type="Gramene" id="Ma03_t01080.1">
    <property type="protein sequence ID" value="Ma03_p01080.1"/>
    <property type="gene ID" value="Ma03_g01080"/>
</dbReference>
<dbReference type="Proteomes" id="UP000012960">
    <property type="component" value="Unplaced"/>
</dbReference>
<evidence type="ECO:0000313" key="2">
    <source>
        <dbReference type="EMBL" id="CAG1848816.1"/>
    </source>
</evidence>
<protein>
    <submittedName>
        <fullName evidence="2">(wild Malaysian banana) hypothetical protein</fullName>
    </submittedName>
</protein>
<dbReference type="PANTHER" id="PTHR33095:SF111">
    <property type="entry name" value="OS02G0134200 PROTEIN"/>
    <property type="match status" value="1"/>
</dbReference>
<accession>A0A804I758</accession>
<dbReference type="Pfam" id="PF07816">
    <property type="entry name" value="DUF1645"/>
    <property type="match status" value="1"/>
</dbReference>
<feature type="region of interest" description="Disordered" evidence="1">
    <location>
        <begin position="1"/>
        <end position="71"/>
    </location>
</feature>
<evidence type="ECO:0000256" key="1">
    <source>
        <dbReference type="SAM" id="MobiDB-lite"/>
    </source>
</evidence>
<feature type="compositionally biased region" description="Acidic residues" evidence="1">
    <location>
        <begin position="58"/>
        <end position="71"/>
    </location>
</feature>
<dbReference type="InParanoid" id="A0A804I758"/>
<gene>
    <name evidence="2" type="ORF">GSMUA_204020.1</name>
</gene>
<reference evidence="2" key="1">
    <citation type="submission" date="2021-03" db="EMBL/GenBank/DDBJ databases">
        <authorList>
            <consortium name="Genoscope - CEA"/>
            <person name="William W."/>
        </authorList>
    </citation>
    <scope>NUCLEOTIDE SEQUENCE</scope>
    <source>
        <strain evidence="2">Doubled-haploid Pahang</strain>
    </source>
</reference>
<dbReference type="InterPro" id="IPR012442">
    <property type="entry name" value="DUF1645_plant"/>
</dbReference>
<feature type="compositionally biased region" description="Low complexity" evidence="1">
    <location>
        <begin position="13"/>
        <end position="25"/>
    </location>
</feature>
<dbReference type="AlphaFoldDB" id="A0A804I758"/>
<organism evidence="3 4">
    <name type="scientific">Musa acuminata subsp. malaccensis</name>
    <name type="common">Wild banana</name>
    <name type="synonym">Musa malaccensis</name>
    <dbReference type="NCBI Taxonomy" id="214687"/>
    <lineage>
        <taxon>Eukaryota</taxon>
        <taxon>Viridiplantae</taxon>
        <taxon>Streptophyta</taxon>
        <taxon>Embryophyta</taxon>
        <taxon>Tracheophyta</taxon>
        <taxon>Spermatophyta</taxon>
        <taxon>Magnoliopsida</taxon>
        <taxon>Liliopsida</taxon>
        <taxon>Zingiberales</taxon>
        <taxon>Musaceae</taxon>
        <taxon>Musa</taxon>
    </lineage>
</organism>
<proteinExistence type="predicted"/>
<name>A0A804I758_MUSAM</name>
<reference evidence="3" key="2">
    <citation type="submission" date="2021-05" db="UniProtKB">
        <authorList>
            <consortium name="EnsemblPlants"/>
        </authorList>
    </citation>
    <scope>IDENTIFICATION</scope>
    <source>
        <strain evidence="3">subsp. malaccensis</strain>
    </source>
</reference>
<dbReference type="EnsemblPlants" id="Ma03_t01080.1">
    <property type="protein sequence ID" value="Ma03_p01080.1"/>
    <property type="gene ID" value="Ma03_g01080"/>
</dbReference>
<evidence type="ECO:0000313" key="3">
    <source>
        <dbReference type="EnsemblPlants" id="Ma03_p01080.1"/>
    </source>
</evidence>
<dbReference type="OMA" id="QEREWSS"/>
<dbReference type="PANTHER" id="PTHR33095">
    <property type="entry name" value="OS07G0619500 PROTEIN"/>
    <property type="match status" value="1"/>
</dbReference>
<evidence type="ECO:0000313" key="4">
    <source>
        <dbReference type="Proteomes" id="UP000012960"/>
    </source>
</evidence>
<dbReference type="EMBL" id="HG996468">
    <property type="protein sequence ID" value="CAG1848816.1"/>
    <property type="molecule type" value="Genomic_DNA"/>
</dbReference>
<keyword evidence="4" id="KW-1185">Reference proteome</keyword>
<feature type="region of interest" description="Disordered" evidence="1">
    <location>
        <begin position="143"/>
        <end position="171"/>
    </location>
</feature>